<dbReference type="GO" id="GO:0000245">
    <property type="term" value="P:spliceosomal complex assembly"/>
    <property type="evidence" value="ECO:0007669"/>
    <property type="project" value="TreeGrafter"/>
</dbReference>
<gene>
    <name evidence="11" type="ORF">SPSK_08991</name>
</gene>
<comment type="caution">
    <text evidence="11">The sequence shown here is derived from an EMBL/GenBank/DDBJ whole genome shotgun (WGS) entry which is preliminary data.</text>
</comment>
<dbReference type="InterPro" id="IPR011009">
    <property type="entry name" value="Kinase-like_dom_sf"/>
</dbReference>
<evidence type="ECO:0000256" key="8">
    <source>
        <dbReference type="ARBA" id="ARBA00048679"/>
    </source>
</evidence>
<evidence type="ECO:0000256" key="3">
    <source>
        <dbReference type="ARBA" id="ARBA00022679"/>
    </source>
</evidence>
<name>A0A0F2M3J5_SPOSC</name>
<dbReference type="GO" id="GO:0004674">
    <property type="term" value="F:protein serine/threonine kinase activity"/>
    <property type="evidence" value="ECO:0007669"/>
    <property type="project" value="UniProtKB-KW"/>
</dbReference>
<keyword evidence="3" id="KW-0808">Transferase</keyword>
<reference evidence="11 12" key="2">
    <citation type="journal article" date="2015" name="Eukaryot. Cell">
        <title>Asexual propagation of a virulent clone complex in a human and feline outbreak of sporotrichosis.</title>
        <authorList>
            <person name="Teixeira Mde M."/>
            <person name="Rodrigues A.M."/>
            <person name="Tsui C.K."/>
            <person name="de Almeida L.G."/>
            <person name="Van Diepeningen A.D."/>
            <person name="van den Ende B.G."/>
            <person name="Fernandes G.F."/>
            <person name="Kano R."/>
            <person name="Hamelin R.C."/>
            <person name="Lopes-Bezerra L.M."/>
            <person name="Vasconcelos A.T."/>
            <person name="de Hoog S."/>
            <person name="de Camargo Z.P."/>
            <person name="Felipe M.S."/>
        </authorList>
    </citation>
    <scope>NUCLEOTIDE SEQUENCE [LARGE SCALE GENOMIC DNA]</scope>
    <source>
        <strain evidence="11 12">1099-18</strain>
    </source>
</reference>
<dbReference type="SMART" id="SM00220">
    <property type="entry name" value="S_TKc"/>
    <property type="match status" value="1"/>
</dbReference>
<dbReference type="PANTHER" id="PTHR47634">
    <property type="entry name" value="PROTEIN KINASE DOMAIN-CONTAINING PROTEIN-RELATED"/>
    <property type="match status" value="1"/>
</dbReference>
<evidence type="ECO:0000256" key="4">
    <source>
        <dbReference type="ARBA" id="ARBA00022741"/>
    </source>
</evidence>
<dbReference type="KEGG" id="ssck:SPSK_08991"/>
<protein>
    <recommendedName>
        <fullName evidence="1">non-specific serine/threonine protein kinase</fullName>
        <ecNumber evidence="1">2.7.11.1</ecNumber>
    </recommendedName>
</protein>
<evidence type="ECO:0000259" key="10">
    <source>
        <dbReference type="PROSITE" id="PS50011"/>
    </source>
</evidence>
<dbReference type="OrthoDB" id="5979581at2759"/>
<sequence>MSPNLHSAPPYPPPATHQPPSAPIGGPSSGPLWVNWGLYPKFMDIMPHEPLEKYVPGGFHPVSLGDALKDGRYTIRHKLGYGGQSTVWLAWDAHGPGAWVAIKIKSARASANGPGQDSEIVALQTLETYYCSIEKTQTQSQARSFIRVFDTFQHTGPNGVHNCIVTEVLGPTLADLLDEYRPDENTLPPDVVLRVSRQLLQGLDFTHHAGIAHGDVSPRNISFTCKNTQADGNDLFEMVGGEPPTAAYDDNNNTARPAGLPEQLVACTAWDGWYVDTVEDIRLIDWGWSFAAGKTVTVLGQPNNLRPPETFFEHSFTCKHDLWRAGCVTSPFSCIGDPNHFFIRRQVAKLGPLPAPWHAKWEEMLVGYKYAEEDAANMPQELMEDTFEPRRQEIRTHILNADPDLGEDDNEYERDEYSEYDVEALKCLLWPIQGLMRHEPNKRISLQEAASSIQWIDHRREAKDDTNTMSVQ</sequence>
<feature type="region of interest" description="Disordered" evidence="9">
    <location>
        <begin position="1"/>
        <end position="26"/>
    </location>
</feature>
<comment type="catalytic activity">
    <reaction evidence="7">
        <text>L-threonyl-[protein] + ATP = O-phospho-L-threonyl-[protein] + ADP + H(+)</text>
        <dbReference type="Rhea" id="RHEA:46608"/>
        <dbReference type="Rhea" id="RHEA-COMP:11060"/>
        <dbReference type="Rhea" id="RHEA-COMP:11605"/>
        <dbReference type="ChEBI" id="CHEBI:15378"/>
        <dbReference type="ChEBI" id="CHEBI:30013"/>
        <dbReference type="ChEBI" id="CHEBI:30616"/>
        <dbReference type="ChEBI" id="CHEBI:61977"/>
        <dbReference type="ChEBI" id="CHEBI:456216"/>
        <dbReference type="EC" id="2.7.11.1"/>
    </reaction>
</comment>
<dbReference type="Gene3D" id="3.30.200.20">
    <property type="entry name" value="Phosphorylase Kinase, domain 1"/>
    <property type="match status" value="1"/>
</dbReference>
<dbReference type="Proteomes" id="UP000033710">
    <property type="component" value="Unassembled WGS sequence"/>
</dbReference>
<organism evidence="11 12">
    <name type="scientific">Sporothrix schenckii 1099-18</name>
    <dbReference type="NCBI Taxonomy" id="1397361"/>
    <lineage>
        <taxon>Eukaryota</taxon>
        <taxon>Fungi</taxon>
        <taxon>Dikarya</taxon>
        <taxon>Ascomycota</taxon>
        <taxon>Pezizomycotina</taxon>
        <taxon>Sordariomycetes</taxon>
        <taxon>Sordariomycetidae</taxon>
        <taxon>Ophiostomatales</taxon>
        <taxon>Ophiostomataceae</taxon>
        <taxon>Sporothrix</taxon>
    </lineage>
</organism>
<keyword evidence="5" id="KW-0418">Kinase</keyword>
<accession>A0A0F2M3J5</accession>
<dbReference type="AlphaFoldDB" id="A0A0F2M3J5"/>
<keyword evidence="4" id="KW-0547">Nucleotide-binding</keyword>
<reference evidence="11 12" key="1">
    <citation type="journal article" date="2014" name="BMC Genomics">
        <title>Comparative genomics of the major fungal agents of human and animal Sporotrichosis: Sporothrix schenckii and Sporothrix brasiliensis.</title>
        <authorList>
            <person name="Teixeira M.M."/>
            <person name="de Almeida L.G."/>
            <person name="Kubitschek-Barreira P."/>
            <person name="Alves F.L."/>
            <person name="Kioshima E.S."/>
            <person name="Abadio A.K."/>
            <person name="Fernandes L."/>
            <person name="Derengowski L.S."/>
            <person name="Ferreira K.S."/>
            <person name="Souza R.C."/>
            <person name="Ruiz J.C."/>
            <person name="de Andrade N.C."/>
            <person name="Paes H.C."/>
            <person name="Nicola A.M."/>
            <person name="Albuquerque P."/>
            <person name="Gerber A.L."/>
            <person name="Martins V.P."/>
            <person name="Peconick L.D."/>
            <person name="Neto A.V."/>
            <person name="Chaucanez C.B."/>
            <person name="Silva P.A."/>
            <person name="Cunha O.L."/>
            <person name="de Oliveira F.F."/>
            <person name="dos Santos T.C."/>
            <person name="Barros A.L."/>
            <person name="Soares M.A."/>
            <person name="de Oliveira L.M."/>
            <person name="Marini M.M."/>
            <person name="Villalobos-Duno H."/>
            <person name="Cunha M.M."/>
            <person name="de Hoog S."/>
            <person name="da Silveira J.F."/>
            <person name="Henrissat B."/>
            <person name="Nino-Vega G.A."/>
            <person name="Cisalpino P.S."/>
            <person name="Mora-Montes H.M."/>
            <person name="Almeida S.R."/>
            <person name="Stajich J.E."/>
            <person name="Lopes-Bezerra L.M."/>
            <person name="Vasconcelos A.T."/>
            <person name="Felipe M.S."/>
        </authorList>
    </citation>
    <scope>NUCLEOTIDE SEQUENCE [LARGE SCALE GENOMIC DNA]</scope>
    <source>
        <strain evidence="11 12">1099-18</strain>
    </source>
</reference>
<dbReference type="VEuPathDB" id="FungiDB:SPSK_08991"/>
<feature type="domain" description="Protein kinase" evidence="10">
    <location>
        <begin position="73"/>
        <end position="456"/>
    </location>
</feature>
<dbReference type="GeneID" id="27670850"/>
<evidence type="ECO:0000256" key="5">
    <source>
        <dbReference type="ARBA" id="ARBA00022777"/>
    </source>
</evidence>
<evidence type="ECO:0000256" key="2">
    <source>
        <dbReference type="ARBA" id="ARBA00022527"/>
    </source>
</evidence>
<dbReference type="SUPFAM" id="SSF56112">
    <property type="entry name" value="Protein kinase-like (PK-like)"/>
    <property type="match status" value="1"/>
</dbReference>
<evidence type="ECO:0000256" key="1">
    <source>
        <dbReference type="ARBA" id="ARBA00012513"/>
    </source>
</evidence>
<dbReference type="GO" id="GO:0005524">
    <property type="term" value="F:ATP binding"/>
    <property type="evidence" value="ECO:0007669"/>
    <property type="project" value="UniProtKB-KW"/>
</dbReference>
<evidence type="ECO:0000256" key="6">
    <source>
        <dbReference type="ARBA" id="ARBA00022840"/>
    </source>
</evidence>
<dbReference type="PROSITE" id="PS50011">
    <property type="entry name" value="PROTEIN_KINASE_DOM"/>
    <property type="match status" value="1"/>
</dbReference>
<dbReference type="PANTHER" id="PTHR47634:SF9">
    <property type="entry name" value="PROTEIN KINASE DOMAIN-CONTAINING PROTEIN-RELATED"/>
    <property type="match status" value="1"/>
</dbReference>
<proteinExistence type="predicted"/>
<evidence type="ECO:0000256" key="7">
    <source>
        <dbReference type="ARBA" id="ARBA00047899"/>
    </source>
</evidence>
<dbReference type="GO" id="GO:0050684">
    <property type="term" value="P:regulation of mRNA processing"/>
    <property type="evidence" value="ECO:0007669"/>
    <property type="project" value="TreeGrafter"/>
</dbReference>
<evidence type="ECO:0000313" key="12">
    <source>
        <dbReference type="Proteomes" id="UP000033710"/>
    </source>
</evidence>
<keyword evidence="6" id="KW-0067">ATP-binding</keyword>
<dbReference type="RefSeq" id="XP_016586908.1">
    <property type="nucleotide sequence ID" value="XM_016735573.1"/>
</dbReference>
<dbReference type="InterPro" id="IPR051334">
    <property type="entry name" value="SRPK"/>
</dbReference>
<dbReference type="Gene3D" id="1.10.510.10">
    <property type="entry name" value="Transferase(Phosphotransferase) domain 1"/>
    <property type="match status" value="1"/>
</dbReference>
<dbReference type="InterPro" id="IPR000719">
    <property type="entry name" value="Prot_kinase_dom"/>
</dbReference>
<keyword evidence="2" id="KW-0723">Serine/threonine-protein kinase</keyword>
<evidence type="ECO:0000313" key="11">
    <source>
        <dbReference type="EMBL" id="KJR84232.1"/>
    </source>
</evidence>
<feature type="compositionally biased region" description="Pro residues" evidence="9">
    <location>
        <begin position="9"/>
        <end position="22"/>
    </location>
</feature>
<dbReference type="EC" id="2.7.11.1" evidence="1"/>
<comment type="catalytic activity">
    <reaction evidence="8">
        <text>L-seryl-[protein] + ATP = O-phospho-L-seryl-[protein] + ADP + H(+)</text>
        <dbReference type="Rhea" id="RHEA:17989"/>
        <dbReference type="Rhea" id="RHEA-COMP:9863"/>
        <dbReference type="Rhea" id="RHEA-COMP:11604"/>
        <dbReference type="ChEBI" id="CHEBI:15378"/>
        <dbReference type="ChEBI" id="CHEBI:29999"/>
        <dbReference type="ChEBI" id="CHEBI:30616"/>
        <dbReference type="ChEBI" id="CHEBI:83421"/>
        <dbReference type="ChEBI" id="CHEBI:456216"/>
        <dbReference type="EC" id="2.7.11.1"/>
    </reaction>
</comment>
<evidence type="ECO:0000256" key="9">
    <source>
        <dbReference type="SAM" id="MobiDB-lite"/>
    </source>
</evidence>
<dbReference type="EMBL" id="AXCR01000007">
    <property type="protein sequence ID" value="KJR84232.1"/>
    <property type="molecule type" value="Genomic_DNA"/>
</dbReference>